<dbReference type="PANTHER" id="PTHR19136:SF81">
    <property type="entry name" value="MOLYBDENUM COFACTOR GUANYLYLTRANSFERASE"/>
    <property type="match status" value="1"/>
</dbReference>
<organism evidence="10 11">
    <name type="scientific">Luteimonas viscosa</name>
    <dbReference type="NCBI Taxonomy" id="1132694"/>
    <lineage>
        <taxon>Bacteria</taxon>
        <taxon>Pseudomonadati</taxon>
        <taxon>Pseudomonadota</taxon>
        <taxon>Gammaproteobacteria</taxon>
        <taxon>Lysobacterales</taxon>
        <taxon>Lysobacteraceae</taxon>
        <taxon>Luteimonas</taxon>
    </lineage>
</organism>
<dbReference type="GO" id="GO:0006777">
    <property type="term" value="P:Mo-molybdopterin cofactor biosynthetic process"/>
    <property type="evidence" value="ECO:0007669"/>
    <property type="project" value="UniProtKB-KW"/>
</dbReference>
<name>A0A5D4XHE0_9GAMM</name>
<dbReference type="GO" id="GO:0046872">
    <property type="term" value="F:metal ion binding"/>
    <property type="evidence" value="ECO:0007669"/>
    <property type="project" value="UniProtKB-KW"/>
</dbReference>
<feature type="domain" description="MobA-like NTP transferase" evidence="9">
    <location>
        <begin position="16"/>
        <end position="158"/>
    </location>
</feature>
<evidence type="ECO:0000256" key="7">
    <source>
        <dbReference type="ARBA" id="ARBA00023150"/>
    </source>
</evidence>
<evidence type="ECO:0000256" key="1">
    <source>
        <dbReference type="ARBA" id="ARBA00022490"/>
    </source>
</evidence>
<dbReference type="GO" id="GO:0016779">
    <property type="term" value="F:nucleotidyltransferase activity"/>
    <property type="evidence" value="ECO:0007669"/>
    <property type="project" value="UniProtKB-ARBA"/>
</dbReference>
<dbReference type="SUPFAM" id="SSF53448">
    <property type="entry name" value="Nucleotide-diphospho-sugar transferases"/>
    <property type="match status" value="1"/>
</dbReference>
<evidence type="ECO:0000259" key="9">
    <source>
        <dbReference type="Pfam" id="PF12804"/>
    </source>
</evidence>
<reference evidence="10 11" key="1">
    <citation type="submission" date="2019-08" db="EMBL/GenBank/DDBJ databases">
        <title>Luteimonas viscosus sp. nov., isolated from soil of a sunflower field.</title>
        <authorList>
            <person name="Jianli Z."/>
            <person name="Ying Z."/>
        </authorList>
    </citation>
    <scope>NUCLEOTIDE SEQUENCE [LARGE SCALE GENOMIC DNA]</scope>
    <source>
        <strain evidence="10 11">XBU10</strain>
    </source>
</reference>
<dbReference type="OrthoDB" id="9788394at2"/>
<keyword evidence="1" id="KW-0963">Cytoplasm</keyword>
<feature type="transmembrane region" description="Helical" evidence="8">
    <location>
        <begin position="6"/>
        <end position="25"/>
    </location>
</feature>
<dbReference type="RefSeq" id="WP_149104598.1">
    <property type="nucleotide sequence ID" value="NZ_VTFT01000002.1"/>
</dbReference>
<dbReference type="InterPro" id="IPR029044">
    <property type="entry name" value="Nucleotide-diphossugar_trans"/>
</dbReference>
<keyword evidence="5" id="KW-0460">Magnesium</keyword>
<dbReference type="CDD" id="cd02503">
    <property type="entry name" value="MobA"/>
    <property type="match status" value="1"/>
</dbReference>
<keyword evidence="8" id="KW-0812">Transmembrane</keyword>
<dbReference type="EMBL" id="VTFT01000002">
    <property type="protein sequence ID" value="TYT23899.1"/>
    <property type="molecule type" value="Genomic_DNA"/>
</dbReference>
<dbReference type="GO" id="GO:0005525">
    <property type="term" value="F:GTP binding"/>
    <property type="evidence" value="ECO:0007669"/>
    <property type="project" value="UniProtKB-KW"/>
</dbReference>
<dbReference type="InterPro" id="IPR025877">
    <property type="entry name" value="MobA-like_NTP_Trfase"/>
</dbReference>
<comment type="caution">
    <text evidence="10">The sequence shown here is derived from an EMBL/GenBank/DDBJ whole genome shotgun (WGS) entry which is preliminary data.</text>
</comment>
<evidence type="ECO:0000256" key="6">
    <source>
        <dbReference type="ARBA" id="ARBA00023134"/>
    </source>
</evidence>
<keyword evidence="6" id="KW-0342">GTP-binding</keyword>
<sequence length="197" mass="20348">MDRPAAIARSAITLGILAGGGAVRLGGRDKAWLIRNGVPQVLRIAARFADETAGVLVSANAQSERYGEAGLAVVRDRSTGAGPMSGLDALGAACRTPWLLTLPVDIVDYGDDLLRSLVAGHKADGARARDEDGPQPLVGLWRVAALREATSAALAAGEFAVHALQARLDMAEVHLDGVRFGNLNTPADLRAAGIAGL</sequence>
<evidence type="ECO:0000256" key="8">
    <source>
        <dbReference type="SAM" id="Phobius"/>
    </source>
</evidence>
<evidence type="ECO:0000256" key="4">
    <source>
        <dbReference type="ARBA" id="ARBA00022741"/>
    </source>
</evidence>
<keyword evidence="11" id="KW-1185">Reference proteome</keyword>
<keyword evidence="8" id="KW-1133">Transmembrane helix</keyword>
<keyword evidence="7" id="KW-0501">Molybdenum cofactor biosynthesis</keyword>
<keyword evidence="2 10" id="KW-0808">Transferase</keyword>
<keyword evidence="8" id="KW-0472">Membrane</keyword>
<keyword evidence="4" id="KW-0547">Nucleotide-binding</keyword>
<evidence type="ECO:0000313" key="10">
    <source>
        <dbReference type="EMBL" id="TYT23899.1"/>
    </source>
</evidence>
<protein>
    <submittedName>
        <fullName evidence="10">NTP transferase domain-containing protein</fullName>
    </submittedName>
</protein>
<dbReference type="Proteomes" id="UP000324973">
    <property type="component" value="Unassembled WGS sequence"/>
</dbReference>
<accession>A0A5D4XHE0</accession>
<evidence type="ECO:0000256" key="2">
    <source>
        <dbReference type="ARBA" id="ARBA00022679"/>
    </source>
</evidence>
<dbReference type="Pfam" id="PF12804">
    <property type="entry name" value="NTP_transf_3"/>
    <property type="match status" value="1"/>
</dbReference>
<keyword evidence="3" id="KW-0479">Metal-binding</keyword>
<evidence type="ECO:0000313" key="11">
    <source>
        <dbReference type="Proteomes" id="UP000324973"/>
    </source>
</evidence>
<dbReference type="AlphaFoldDB" id="A0A5D4XHE0"/>
<evidence type="ECO:0000256" key="5">
    <source>
        <dbReference type="ARBA" id="ARBA00022842"/>
    </source>
</evidence>
<dbReference type="PANTHER" id="PTHR19136">
    <property type="entry name" value="MOLYBDENUM COFACTOR GUANYLYLTRANSFERASE"/>
    <property type="match status" value="1"/>
</dbReference>
<evidence type="ECO:0000256" key="3">
    <source>
        <dbReference type="ARBA" id="ARBA00022723"/>
    </source>
</evidence>
<dbReference type="InterPro" id="IPR013482">
    <property type="entry name" value="Molybde_CF_guanTrfase"/>
</dbReference>
<gene>
    <name evidence="10" type="ORF">FZO89_16930</name>
</gene>
<dbReference type="Gene3D" id="3.90.550.10">
    <property type="entry name" value="Spore Coat Polysaccharide Biosynthesis Protein SpsA, Chain A"/>
    <property type="match status" value="1"/>
</dbReference>
<proteinExistence type="predicted"/>